<sequence>MIDDFGKLAVKQSGCRYEVGDLVWGKVRSHPWWPGQIFHEAFALPCVSKTKRDGHVLVAFFGDNSYGWFDPFELVPFEINYVEKSKQTNDWEFVNAVRDATDEARRRAALGLSCQCQSTCSFRATGVKGLFEVDVCGFQPGGLYSVKQIKNAREWFRPFELLCFLKKLASMPYGNSDRSINWIKNEAVVLAYRKLVFEEVDETYVEAYASKLIHCEIPNETLNQGHMLSQDRTVRTFGNTSTTHGRCPSGKETTTLKKKSICKEISLIKPLVFRETWKVKNGEISQDFQELQSKVSKARKISCSLENVRVVGRPSDAVLLRKVCITSSDSLDEKPRVLKCFGEDLHSEKTPTIKIKRRKKECKSELGLGHKHNCLKKAKRESGNGALSTCSSDLNLMAAKKTIGFRRVKNSKLPHLLGYLSDLALDPLHSEQPNISATMLPFFLEFRSFIYKKVVVAPVTEAESTENSPTESPACSVAAMSHYSGTAQDLPSALKPPKKRLKSDDYGNVGLNGGIIGIGKQMYVEEPKRLNELKALIEERKPDDEIMNLTFQTKLTKYSHKNHDASTRVTKPKMIVIQFPSQSALPSVSELKAKFARFGQLGSPPRVIWKSSTCQVLFKSNSDAKAAYNYAVKKRPLFGGVKVEYYLQALEPLATEFPMPGRQLTGRAPDIVPCVKSTCTSNQSTKPRSTMPHHQLMHPSVQQKSCLEKQLTDEGTVQSEKRNLQKVVPPLLPPLALLNRISHEHENRKVNHSEVLKMQVHQPEAARNNLVHTSSSQSTDISGEMLNLLMRCHDIVAGLKCSLGYVPLRL</sequence>
<gene>
    <name evidence="1" type="ORF">OWV82_005742</name>
</gene>
<reference evidence="1 2" key="1">
    <citation type="journal article" date="2023" name="Science">
        <title>Complex scaffold remodeling in plant triterpene biosynthesis.</title>
        <authorList>
            <person name="De La Pena R."/>
            <person name="Hodgson H."/>
            <person name="Liu J.C."/>
            <person name="Stephenson M.J."/>
            <person name="Martin A.C."/>
            <person name="Owen C."/>
            <person name="Harkess A."/>
            <person name="Leebens-Mack J."/>
            <person name="Jimenez L.E."/>
            <person name="Osbourn A."/>
            <person name="Sattely E.S."/>
        </authorList>
    </citation>
    <scope>NUCLEOTIDE SEQUENCE [LARGE SCALE GENOMIC DNA]</scope>
    <source>
        <strain evidence="2">cv. JPN11</strain>
        <tissue evidence="1">Leaf</tissue>
    </source>
</reference>
<evidence type="ECO:0000313" key="2">
    <source>
        <dbReference type="Proteomes" id="UP001164539"/>
    </source>
</evidence>
<dbReference type="Proteomes" id="UP001164539">
    <property type="component" value="Chromosome 3"/>
</dbReference>
<organism evidence="1 2">
    <name type="scientific">Melia azedarach</name>
    <name type="common">Chinaberry tree</name>
    <dbReference type="NCBI Taxonomy" id="155640"/>
    <lineage>
        <taxon>Eukaryota</taxon>
        <taxon>Viridiplantae</taxon>
        <taxon>Streptophyta</taxon>
        <taxon>Embryophyta</taxon>
        <taxon>Tracheophyta</taxon>
        <taxon>Spermatophyta</taxon>
        <taxon>Magnoliopsida</taxon>
        <taxon>eudicotyledons</taxon>
        <taxon>Gunneridae</taxon>
        <taxon>Pentapetalae</taxon>
        <taxon>rosids</taxon>
        <taxon>malvids</taxon>
        <taxon>Sapindales</taxon>
        <taxon>Meliaceae</taxon>
        <taxon>Melia</taxon>
    </lineage>
</organism>
<dbReference type="EMBL" id="CM051396">
    <property type="protein sequence ID" value="KAJ4722201.1"/>
    <property type="molecule type" value="Genomic_DNA"/>
</dbReference>
<proteinExistence type="predicted"/>
<accession>A0ACC1YFB5</accession>
<name>A0ACC1YFB5_MELAZ</name>
<evidence type="ECO:0000313" key="1">
    <source>
        <dbReference type="EMBL" id="KAJ4722201.1"/>
    </source>
</evidence>
<keyword evidence="2" id="KW-1185">Reference proteome</keyword>
<protein>
    <submittedName>
        <fullName evidence="1">Tudor/PWWP/MBT superfamily protein</fullName>
    </submittedName>
</protein>
<comment type="caution">
    <text evidence="1">The sequence shown here is derived from an EMBL/GenBank/DDBJ whole genome shotgun (WGS) entry which is preliminary data.</text>
</comment>